<gene>
    <name evidence="3" type="ORF">CTHT_0026890</name>
</gene>
<keyword evidence="4" id="KW-1185">Reference proteome</keyword>
<proteinExistence type="predicted"/>
<protein>
    <submittedName>
        <fullName evidence="3">Uncharacterized protein</fullName>
    </submittedName>
</protein>
<name>G0S6U3_CHATD</name>
<dbReference type="EMBL" id="GL988041">
    <property type="protein sequence ID" value="EGS20851.1"/>
    <property type="molecule type" value="Genomic_DNA"/>
</dbReference>
<keyword evidence="2" id="KW-0472">Membrane</keyword>
<evidence type="ECO:0000313" key="3">
    <source>
        <dbReference type="EMBL" id="EGS20851.1"/>
    </source>
</evidence>
<evidence type="ECO:0000256" key="1">
    <source>
        <dbReference type="SAM" id="MobiDB-lite"/>
    </source>
</evidence>
<evidence type="ECO:0000313" key="4">
    <source>
        <dbReference type="Proteomes" id="UP000008066"/>
    </source>
</evidence>
<accession>G0S6U3</accession>
<feature type="compositionally biased region" description="Basic and acidic residues" evidence="1">
    <location>
        <begin position="72"/>
        <end position="83"/>
    </location>
</feature>
<feature type="transmembrane region" description="Helical" evidence="2">
    <location>
        <begin position="163"/>
        <end position="185"/>
    </location>
</feature>
<organism evidence="4">
    <name type="scientific">Chaetomium thermophilum (strain DSM 1495 / CBS 144.50 / IMI 039719)</name>
    <name type="common">Thermochaetoides thermophila</name>
    <dbReference type="NCBI Taxonomy" id="759272"/>
    <lineage>
        <taxon>Eukaryota</taxon>
        <taxon>Fungi</taxon>
        <taxon>Dikarya</taxon>
        <taxon>Ascomycota</taxon>
        <taxon>Pezizomycotina</taxon>
        <taxon>Sordariomycetes</taxon>
        <taxon>Sordariomycetidae</taxon>
        <taxon>Sordariales</taxon>
        <taxon>Chaetomiaceae</taxon>
        <taxon>Thermochaetoides</taxon>
    </lineage>
</organism>
<sequence>MRVYHARKDLLSTPSPCGCLELRSNDRGAHYDVCRWALLTGLDLLLQGSAVVKPAKGGVKRKWIPDNDPFPNDDRDNYNRSDNSDEDDDDDKRPDKRSRKIAQVGQDPEGQALALATNQEQFSVIIGSVVVGSGPVPQIESFEYETLMEEIPPFPGLAVSADLVLAIRFADILAVAIALAATLFATARGRRRSENESKNDNGVVLEWLFILSAMHP</sequence>
<dbReference type="RefSeq" id="XP_006693147.1">
    <property type="nucleotide sequence ID" value="XM_006693084.1"/>
</dbReference>
<dbReference type="Proteomes" id="UP000008066">
    <property type="component" value="Unassembled WGS sequence"/>
</dbReference>
<dbReference type="KEGG" id="cthr:CTHT_0026890"/>
<keyword evidence="2" id="KW-1133">Transmembrane helix</keyword>
<evidence type="ECO:0000256" key="2">
    <source>
        <dbReference type="SAM" id="Phobius"/>
    </source>
</evidence>
<dbReference type="GeneID" id="18256727"/>
<dbReference type="AlphaFoldDB" id="G0S6U3"/>
<reference evidence="3 4" key="1">
    <citation type="journal article" date="2011" name="Cell">
        <title>Insight into structure and assembly of the nuclear pore complex by utilizing the genome of a eukaryotic thermophile.</title>
        <authorList>
            <person name="Amlacher S."/>
            <person name="Sarges P."/>
            <person name="Flemming D."/>
            <person name="van Noort V."/>
            <person name="Kunze R."/>
            <person name="Devos D.P."/>
            <person name="Arumugam M."/>
            <person name="Bork P."/>
            <person name="Hurt E."/>
        </authorList>
    </citation>
    <scope>NUCLEOTIDE SEQUENCE [LARGE SCALE GENOMIC DNA]</scope>
    <source>
        <strain evidence="4">DSM 1495 / CBS 144.50 / IMI 039719</strain>
    </source>
</reference>
<dbReference type="HOGENOM" id="CLU_1277500_0_0_1"/>
<keyword evidence="2" id="KW-0812">Transmembrane</keyword>
<feature type="region of interest" description="Disordered" evidence="1">
    <location>
        <begin position="61"/>
        <end position="109"/>
    </location>
</feature>